<dbReference type="RefSeq" id="WP_004622547.1">
    <property type="nucleotide sequence ID" value="NZ_ACXX02000021.1"/>
</dbReference>
<evidence type="ECO:0000313" key="2">
    <source>
        <dbReference type="EMBL" id="EGD45728.1"/>
    </source>
</evidence>
<evidence type="ECO:0000313" key="3">
    <source>
        <dbReference type="Proteomes" id="UP000003860"/>
    </source>
</evidence>
<dbReference type="STRING" id="588581.Cpap_0055"/>
<feature type="signal peptide" evidence="1">
    <location>
        <begin position="1"/>
        <end position="20"/>
    </location>
</feature>
<dbReference type="eggNOG" id="ENOG502ZC28">
    <property type="taxonomic scope" value="Bacteria"/>
</dbReference>
<dbReference type="Proteomes" id="UP000003860">
    <property type="component" value="Unassembled WGS sequence"/>
</dbReference>
<dbReference type="OrthoDB" id="1736103at2"/>
<organism evidence="2 3">
    <name type="scientific">Ruminiclostridium papyrosolvens DSM 2782</name>
    <dbReference type="NCBI Taxonomy" id="588581"/>
    <lineage>
        <taxon>Bacteria</taxon>
        <taxon>Bacillati</taxon>
        <taxon>Bacillota</taxon>
        <taxon>Clostridia</taxon>
        <taxon>Eubacteriales</taxon>
        <taxon>Oscillospiraceae</taxon>
        <taxon>Ruminiclostridium</taxon>
    </lineage>
</organism>
<dbReference type="EMBL" id="ACXX02000021">
    <property type="protein sequence ID" value="EGD45728.1"/>
    <property type="molecule type" value="Genomic_DNA"/>
</dbReference>
<protein>
    <recommendedName>
        <fullName evidence="4">Type 4 fimbrial biogenesis protein PilX N-terminal domain-containing protein</fullName>
    </recommendedName>
</protein>
<dbReference type="AlphaFoldDB" id="F1TIM9"/>
<accession>F1TIM9</accession>
<name>F1TIM9_9FIRM</name>
<proteinExistence type="predicted"/>
<evidence type="ECO:0000256" key="1">
    <source>
        <dbReference type="SAM" id="SignalP"/>
    </source>
</evidence>
<comment type="caution">
    <text evidence="2">The sequence shown here is derived from an EMBL/GenBank/DDBJ whole genome shotgun (WGS) entry which is preliminary data.</text>
</comment>
<sequence>MVLFLVFVLSATALAVMALAGSELVMSTVTSDRSKALFAAQAGAEKVAQKLDIEVGRIQDSARVTSSEVIKKAIEDKLPVFDDIVDTTDPNNIKVLNEKELNTIYETEYKCQFFKMLSEWIEKQTAAGGEWDGTTPHSMQHVVSKDGKDVTINDGSYIYSIMPPDPTSNIYSKVGSLQANEISSITVKATGEYKSGKHNYKRTISAEFSFLTESAKEIPIIYSKLTKVKVNKDNKPDILKNMAVVARKNIVSVNGNVNIEKGDAICFGTIPTVNGTDINYNADGYKYGGFMAGITKDTWKDISLGNGIKSLKDSIIGTIPGMDDYDYTNFPGSFNIQEGSAITAAYIHTLYSNSSSPSKINIQKGDVFARSVKIENKAHSSEVNLKNVFLTDDLRIDSNNSTVNIGKWEGEKAGEGMLVGLNPGDSASGYDNSSAVIVSGDSNLNINGSLYMGGTTYFNEYTNITDSKMYFSGISVLKSGSLPAEAFRMWDDIEIPSKDVYPGNVFYLFDKYRDTNGVPDAEEYINVNDPTEEDKLVSAGFNYKAKNESQPADSTTVQMMMGSQKKPLFDILDRAMHFKWIWDNFWKDDVGYYSYLNSGDIKIEHYEKADDGNFVKNTAKVKGWCYGAVAANDTVYGPYGGFTEDSDQYSIQKGMKSVSYRNNMSLFVNEFGEVMGSKPVKSLTTDGVTKTAGLINKAVRQDKTVISKSGTFFLNSSSNVVLSNSQVNGVHISKDDDGYLQGIIFSAGDIYVEAGTKFKGILIAEGNIVFLGGADIAYDENTVDILLSEEPDAGRLFNYNASEIVLSNSSIKTIKKPNVKNIKITSWKEEK</sequence>
<reference evidence="2" key="1">
    <citation type="submission" date="2009-07" db="EMBL/GenBank/DDBJ databases">
        <authorList>
            <consortium name="US DOE Joint Genome Institute (JGI-PGF)"/>
            <person name="Lucas S."/>
            <person name="Copeland A."/>
            <person name="Lapidus A."/>
            <person name="Glavina del Rio T."/>
            <person name="Tice H."/>
            <person name="Bruce D."/>
            <person name="Goodwin L."/>
            <person name="Pitluck S."/>
            <person name="Larimer F."/>
            <person name="Land M.L."/>
            <person name="Mouttaki H."/>
            <person name="He Z."/>
            <person name="Zhou J."/>
            <person name="Hemme C.L."/>
        </authorList>
    </citation>
    <scope>NUCLEOTIDE SEQUENCE [LARGE SCALE GENOMIC DNA]</scope>
    <source>
        <strain evidence="2">DSM 2782</strain>
    </source>
</reference>
<keyword evidence="3" id="KW-1185">Reference proteome</keyword>
<keyword evidence="1" id="KW-0732">Signal</keyword>
<reference evidence="2" key="2">
    <citation type="submission" date="2011-01" db="EMBL/GenBank/DDBJ databases">
        <title>The Non-contiguous Finished genome of Clostridium papyrosolvens.</title>
        <authorList>
            <person name="Lucas S."/>
            <person name="Copeland A."/>
            <person name="Lapidus A."/>
            <person name="Cheng J.-F."/>
            <person name="Goodwin L."/>
            <person name="Pitluck S."/>
            <person name="Misra M."/>
            <person name="Chertkov O."/>
            <person name="Detter J.C."/>
            <person name="Han C."/>
            <person name="Tapia R."/>
            <person name="Land M."/>
            <person name="Hauser L."/>
            <person name="Kyrpides N."/>
            <person name="Ivanova N."/>
            <person name="Pagani I."/>
            <person name="Mouttaki H."/>
            <person name="He Z."/>
            <person name="Zhou J."/>
            <person name="Hemme C.L."/>
            <person name="Woyke T."/>
        </authorList>
    </citation>
    <scope>NUCLEOTIDE SEQUENCE [LARGE SCALE GENOMIC DNA]</scope>
    <source>
        <strain evidence="2">DSM 2782</strain>
    </source>
</reference>
<gene>
    <name evidence="2" type="ORF">Cpap_0055</name>
</gene>
<evidence type="ECO:0008006" key="4">
    <source>
        <dbReference type="Google" id="ProtNLM"/>
    </source>
</evidence>
<feature type="chain" id="PRO_5003271395" description="Type 4 fimbrial biogenesis protein PilX N-terminal domain-containing protein" evidence="1">
    <location>
        <begin position="21"/>
        <end position="831"/>
    </location>
</feature>